<protein>
    <submittedName>
        <fullName evidence="2">Uncharacterized protein</fullName>
    </submittedName>
</protein>
<reference evidence="2" key="1">
    <citation type="submission" date="2007-07" db="EMBL/GenBank/DDBJ databases">
        <title>PCAP assembly of the Caenorhabditis remanei genome.</title>
        <authorList>
            <consortium name="The Caenorhabditis remanei Sequencing Consortium"/>
            <person name="Wilson R.K."/>
        </authorList>
    </citation>
    <scope>NUCLEOTIDE SEQUENCE [LARGE SCALE GENOMIC DNA]</scope>
    <source>
        <strain evidence="2">PB4641</strain>
    </source>
</reference>
<dbReference type="RefSeq" id="XP_003114107.2">
    <property type="nucleotide sequence ID" value="XM_003114059.2"/>
</dbReference>
<evidence type="ECO:0000313" key="2">
    <source>
        <dbReference type="EMBL" id="EFP05445.1"/>
    </source>
</evidence>
<sequence length="104" mass="12191">MGGQTQKRILLRQSEIGKDDHGKSKRRRMKESERKQKKSNDMMRLEEDAHHSSRCFKWCLTAIASPEMDEDSLFILESCPFILPSQSINYRNPLPKKKKENAQL</sequence>
<accession>E3LPV6</accession>
<organism evidence="3">
    <name type="scientific">Caenorhabditis remanei</name>
    <name type="common">Caenorhabditis vulgaris</name>
    <dbReference type="NCBI Taxonomy" id="31234"/>
    <lineage>
        <taxon>Eukaryota</taxon>
        <taxon>Metazoa</taxon>
        <taxon>Ecdysozoa</taxon>
        <taxon>Nematoda</taxon>
        <taxon>Chromadorea</taxon>
        <taxon>Rhabditida</taxon>
        <taxon>Rhabditina</taxon>
        <taxon>Rhabditomorpha</taxon>
        <taxon>Rhabditoidea</taxon>
        <taxon>Rhabditidae</taxon>
        <taxon>Peloderinae</taxon>
        <taxon>Caenorhabditis</taxon>
    </lineage>
</organism>
<name>E3LPV6_CAERE</name>
<feature type="compositionally biased region" description="Basic and acidic residues" evidence="1">
    <location>
        <begin position="30"/>
        <end position="51"/>
    </location>
</feature>
<dbReference type="EMBL" id="DS268412">
    <property type="protein sequence ID" value="EFP05445.1"/>
    <property type="molecule type" value="Genomic_DNA"/>
</dbReference>
<proteinExistence type="predicted"/>
<dbReference type="KEGG" id="crq:GCK72_018146"/>
<evidence type="ECO:0000313" key="3">
    <source>
        <dbReference type="Proteomes" id="UP000008281"/>
    </source>
</evidence>
<dbReference type="CTD" id="9814831"/>
<dbReference type="GeneID" id="9814831"/>
<keyword evidence="3" id="KW-1185">Reference proteome</keyword>
<gene>
    <name evidence="2" type="ORF">CRE_27034</name>
</gene>
<dbReference type="Proteomes" id="UP000008281">
    <property type="component" value="Unassembled WGS sequence"/>
</dbReference>
<feature type="region of interest" description="Disordered" evidence="1">
    <location>
        <begin position="1"/>
        <end position="51"/>
    </location>
</feature>
<dbReference type="AlphaFoldDB" id="E3LPV6"/>
<dbReference type="HOGENOM" id="CLU_2252555_0_0_1"/>
<evidence type="ECO:0000256" key="1">
    <source>
        <dbReference type="SAM" id="MobiDB-lite"/>
    </source>
</evidence>